<reference evidence="5 6" key="1">
    <citation type="journal article" date="2009" name="Stand. Genomic Sci.">
        <title>Complete genome sequence of Pirellula staleyi type strain (ATCC 27377).</title>
        <authorList>
            <person name="Clum A."/>
            <person name="Tindall B.J."/>
            <person name="Sikorski J."/>
            <person name="Ivanova N."/>
            <person name="Mavrommatis K."/>
            <person name="Lucas S."/>
            <person name="Glavina del Rio T."/>
            <person name="Nolan M."/>
            <person name="Chen F."/>
            <person name="Tice H."/>
            <person name="Pitluck S."/>
            <person name="Cheng J.F."/>
            <person name="Chertkov O."/>
            <person name="Brettin T."/>
            <person name="Han C."/>
            <person name="Detter J.C."/>
            <person name="Kuske C."/>
            <person name="Bruce D."/>
            <person name="Goodwin L."/>
            <person name="Ovchinikova G."/>
            <person name="Pati A."/>
            <person name="Mikhailova N."/>
            <person name="Chen A."/>
            <person name="Palaniappan K."/>
            <person name="Land M."/>
            <person name="Hauser L."/>
            <person name="Chang Y.J."/>
            <person name="Jeffries C.D."/>
            <person name="Chain P."/>
            <person name="Rohde M."/>
            <person name="Goker M."/>
            <person name="Bristow J."/>
            <person name="Eisen J.A."/>
            <person name="Markowitz V."/>
            <person name="Hugenholtz P."/>
            <person name="Kyrpides N.C."/>
            <person name="Klenk H.P."/>
            <person name="Lapidus A."/>
        </authorList>
    </citation>
    <scope>NUCLEOTIDE SEQUENCE [LARGE SCALE GENOMIC DNA]</scope>
    <source>
        <strain evidence="6">ATCC 27377 / DSM 6068 / ICPB 4128</strain>
    </source>
</reference>
<dbReference type="GO" id="GO:0044550">
    <property type="term" value="P:secondary metabolite biosynthetic process"/>
    <property type="evidence" value="ECO:0007669"/>
    <property type="project" value="TreeGrafter"/>
</dbReference>
<dbReference type="SUPFAM" id="SSF53901">
    <property type="entry name" value="Thiolase-like"/>
    <property type="match status" value="1"/>
</dbReference>
<evidence type="ECO:0000259" key="3">
    <source>
        <dbReference type="Pfam" id="PF00108"/>
    </source>
</evidence>
<gene>
    <name evidence="5" type="ordered locus">Psta_4249</name>
</gene>
<dbReference type="InterPro" id="IPR016039">
    <property type="entry name" value="Thiolase-like"/>
</dbReference>
<organism evidence="5 6">
    <name type="scientific">Pirellula staleyi (strain ATCC 27377 / DSM 6068 / ICPB 4128)</name>
    <name type="common">Pirella staleyi</name>
    <dbReference type="NCBI Taxonomy" id="530564"/>
    <lineage>
        <taxon>Bacteria</taxon>
        <taxon>Pseudomonadati</taxon>
        <taxon>Planctomycetota</taxon>
        <taxon>Planctomycetia</taxon>
        <taxon>Pirellulales</taxon>
        <taxon>Pirellulaceae</taxon>
        <taxon>Pirellula</taxon>
    </lineage>
</organism>
<dbReference type="Pfam" id="PF00108">
    <property type="entry name" value="Thiolase_N"/>
    <property type="match status" value="1"/>
</dbReference>
<dbReference type="AlphaFoldDB" id="D2R448"/>
<protein>
    <submittedName>
        <fullName evidence="5">3-Oxoacyl-(Acyl-carrier-protein (ACP)) synthase III domain protein</fullName>
    </submittedName>
</protein>
<sequence length="359" mass="38931">MRYQKVCLEGFGYSLPPETISSDEIERQLAPLYSRLRLPEGRLELMSGIRERRLWPRGTRPSDHSIASGLDAIRETGVDPARIGVLIHGSVCRDYLEPATAARVHHNLGLPKKCLVHDLSNACLGILSGVAQVATMIEIGQIDAGIVVGSEDSRSLLESTIAELNRNESLTRESVKPAFASLTIGSGSVAAVLVHEKLSRTGNKLLGFAARAHTEHYQLCEGGVESGNSILMQTDSERLLIAGLETGRETFDDFLAELSLTRDVISKSICHQVGGAHRTRMLQSLGLAAERDYATFPWMGNTGSVALPLAMALAVEENFVTRGDRVAWLGIGSGINCLMMAVDWQTTLSTRRKTALVSP</sequence>
<keyword evidence="6" id="KW-1185">Reference proteome</keyword>
<feature type="domain" description="Thiolase N-terminal" evidence="3">
    <location>
        <begin position="71"/>
        <end position="152"/>
    </location>
</feature>
<dbReference type="InterPro" id="IPR020616">
    <property type="entry name" value="Thiolase_N"/>
</dbReference>
<proteinExistence type="predicted"/>
<dbReference type="NCBIfam" id="NF006720">
    <property type="entry name" value="PRK09258.1"/>
    <property type="match status" value="1"/>
</dbReference>
<dbReference type="GO" id="GO:0016747">
    <property type="term" value="F:acyltransferase activity, transferring groups other than amino-acyl groups"/>
    <property type="evidence" value="ECO:0007669"/>
    <property type="project" value="InterPro"/>
</dbReference>
<dbReference type="Gene3D" id="3.40.47.10">
    <property type="match status" value="2"/>
</dbReference>
<evidence type="ECO:0000313" key="5">
    <source>
        <dbReference type="EMBL" id="ADB18897.1"/>
    </source>
</evidence>
<evidence type="ECO:0000256" key="1">
    <source>
        <dbReference type="ARBA" id="ARBA00022679"/>
    </source>
</evidence>
<dbReference type="KEGG" id="psl:Psta_4249"/>
<dbReference type="InterPro" id="IPR013747">
    <property type="entry name" value="ACP_syn_III_C"/>
</dbReference>
<dbReference type="Proteomes" id="UP000001887">
    <property type="component" value="Chromosome"/>
</dbReference>
<evidence type="ECO:0000259" key="4">
    <source>
        <dbReference type="Pfam" id="PF08541"/>
    </source>
</evidence>
<dbReference type="STRING" id="530564.Psta_4249"/>
<dbReference type="PANTHER" id="PTHR34069:SF3">
    <property type="entry name" value="ACYL-COA:ACYL-COA ALKYLTRANSFERASE"/>
    <property type="match status" value="1"/>
</dbReference>
<keyword evidence="2" id="KW-0012">Acyltransferase</keyword>
<name>D2R448_PIRSD</name>
<feature type="domain" description="Beta-ketoacyl-[acyl-carrier-protein] synthase III C-terminal" evidence="4">
    <location>
        <begin position="255"/>
        <end position="344"/>
    </location>
</feature>
<dbReference type="EMBL" id="CP001848">
    <property type="protein sequence ID" value="ADB18897.1"/>
    <property type="molecule type" value="Genomic_DNA"/>
</dbReference>
<dbReference type="PANTHER" id="PTHR34069">
    <property type="entry name" value="3-OXOACYL-[ACYL-CARRIER-PROTEIN] SYNTHASE 3"/>
    <property type="match status" value="1"/>
</dbReference>
<evidence type="ECO:0000313" key="6">
    <source>
        <dbReference type="Proteomes" id="UP000001887"/>
    </source>
</evidence>
<accession>D2R448</accession>
<keyword evidence="1" id="KW-0808">Transferase</keyword>
<dbReference type="HOGENOM" id="CLU_039592_4_2_0"/>
<dbReference type="eggNOG" id="COG0332">
    <property type="taxonomic scope" value="Bacteria"/>
</dbReference>
<evidence type="ECO:0000256" key="2">
    <source>
        <dbReference type="ARBA" id="ARBA00023315"/>
    </source>
</evidence>
<dbReference type="Pfam" id="PF08541">
    <property type="entry name" value="ACP_syn_III_C"/>
    <property type="match status" value="1"/>
</dbReference>
<dbReference type="OrthoDB" id="9788274at2"/>